<dbReference type="EMBL" id="JAUSTT010000017">
    <property type="protein sequence ID" value="MDQ0176944.1"/>
    <property type="molecule type" value="Genomic_DNA"/>
</dbReference>
<accession>A0ABT9WUY7</accession>
<gene>
    <name evidence="1" type="ORF">J2S08_002823</name>
</gene>
<evidence type="ECO:0000313" key="1">
    <source>
        <dbReference type="EMBL" id="MDQ0176944.1"/>
    </source>
</evidence>
<dbReference type="RefSeq" id="WP_307230505.1">
    <property type="nucleotide sequence ID" value="NZ_JAUSTT010000017.1"/>
</dbReference>
<dbReference type="PANTHER" id="PTHR34351">
    <property type="entry name" value="SLR1927 PROTEIN-RELATED"/>
    <property type="match status" value="1"/>
</dbReference>
<keyword evidence="2" id="KW-1185">Reference proteome</keyword>
<dbReference type="Proteomes" id="UP001223586">
    <property type="component" value="Unassembled WGS sequence"/>
</dbReference>
<proteinExistence type="predicted"/>
<reference evidence="1 2" key="1">
    <citation type="submission" date="2023-07" db="EMBL/GenBank/DDBJ databases">
        <title>Genomic Encyclopedia of Type Strains, Phase IV (KMG-IV): sequencing the most valuable type-strain genomes for metagenomic binning, comparative biology and taxonomic classification.</title>
        <authorList>
            <person name="Goeker M."/>
        </authorList>
    </citation>
    <scope>NUCLEOTIDE SEQUENCE [LARGE SCALE GENOMIC DNA]</scope>
    <source>
        <strain evidence="1 2">DSM 23837</strain>
    </source>
</reference>
<dbReference type="PANTHER" id="PTHR34351:SF2">
    <property type="entry name" value="DUF58 DOMAIN-CONTAINING PROTEIN"/>
    <property type="match status" value="1"/>
</dbReference>
<organism evidence="1 2">
    <name type="scientific">Bacillus chungangensis</name>
    <dbReference type="NCBI Taxonomy" id="587633"/>
    <lineage>
        <taxon>Bacteria</taxon>
        <taxon>Bacillati</taxon>
        <taxon>Bacillota</taxon>
        <taxon>Bacilli</taxon>
        <taxon>Bacillales</taxon>
        <taxon>Bacillaceae</taxon>
        <taxon>Bacillus</taxon>
    </lineage>
</organism>
<sequence length="400" mass="46660">MKWSREVMRDRHMLRTMETLLLFGLLAFLFDQKWLLFTFISTFLLLTAHRLYLQNIGNRITLENIKEKTHLFTGEETAIELTLLNKGLPVINATMTIIFDHCLEPLHHPFSRDKAIIKTKVPCTIWSQEMFQLSLPVIAKKRGSCRIRKITLSIPQLFGSGSVLLTYEPSVRKEFLVFPEKTLVHIPRQQKQLFLGSMPVYTSLFHDPLQPIGTREYRNEDPLQYIHWKASARTMSLQTKIFTETTAHSWLLTFNIAHNQYSLSQKIETYIRYAAYLINVAEKNHIPYALAINVRTFRADTSYYYLPEGEGGKHQQQALELLSYLSWNMLTVPYEQMLASLETVHVAPILIHIGEKTENANHIFRRFKQRGSNLFFVETVDEKGVLEPWRTKQTSLEQNV</sequence>
<name>A0ABT9WUY7_9BACI</name>
<evidence type="ECO:0000313" key="2">
    <source>
        <dbReference type="Proteomes" id="UP001223586"/>
    </source>
</evidence>
<protein>
    <submittedName>
        <fullName evidence="1">Uncharacterized protein (DUF58 family)</fullName>
    </submittedName>
</protein>
<comment type="caution">
    <text evidence="1">The sequence shown here is derived from an EMBL/GenBank/DDBJ whole genome shotgun (WGS) entry which is preliminary data.</text>
</comment>